<evidence type="ECO:0000256" key="1">
    <source>
        <dbReference type="SAM" id="Phobius"/>
    </source>
</evidence>
<feature type="transmembrane region" description="Helical" evidence="1">
    <location>
        <begin position="33"/>
        <end position="50"/>
    </location>
</feature>
<dbReference type="OrthoDB" id="330633at2"/>
<proteinExistence type="predicted"/>
<reference evidence="2" key="1">
    <citation type="journal article" date="2019" name="PLoS Negl. Trop. Dis.">
        <title>Revisiting the worldwide diversity of Leptospira species in the environment.</title>
        <authorList>
            <person name="Vincent A.T."/>
            <person name="Schiettekatte O."/>
            <person name="Bourhy P."/>
            <person name="Veyrier F.J."/>
            <person name="Picardeau M."/>
        </authorList>
    </citation>
    <scope>NUCLEOTIDE SEQUENCE [LARGE SCALE GENOMIC DNA]</scope>
    <source>
        <strain evidence="2">SSS9</strain>
    </source>
</reference>
<dbReference type="EMBL" id="RQEP01000005">
    <property type="protein sequence ID" value="TGK07355.1"/>
    <property type="molecule type" value="Genomic_DNA"/>
</dbReference>
<comment type="caution">
    <text evidence="2">The sequence shown here is derived from an EMBL/GenBank/DDBJ whole genome shotgun (WGS) entry which is preliminary data.</text>
</comment>
<keyword evidence="1" id="KW-0812">Transmembrane</keyword>
<protein>
    <submittedName>
        <fullName evidence="2">Uncharacterized protein</fullName>
    </submittedName>
</protein>
<keyword evidence="1" id="KW-1133">Transmembrane helix</keyword>
<keyword evidence="1" id="KW-0472">Membrane</keyword>
<gene>
    <name evidence="2" type="ORF">EHO59_04410</name>
</gene>
<accession>A0A4R9G7X0</accession>
<dbReference type="RefSeq" id="WP_135585118.1">
    <property type="nucleotide sequence ID" value="NZ_RQEP01000005.1"/>
</dbReference>
<dbReference type="Proteomes" id="UP000297453">
    <property type="component" value="Unassembled WGS sequence"/>
</dbReference>
<sequence length="91" mass="10766">MQKSRWEKFVFWSFLSLTIYISFYLTFTHYASEAFLLALLVTHLGIFTAFRRILDRTYYFALAFFHIAGCYILGRNSLEILSAIDGWKQGF</sequence>
<evidence type="ECO:0000313" key="3">
    <source>
        <dbReference type="Proteomes" id="UP000297453"/>
    </source>
</evidence>
<evidence type="ECO:0000313" key="2">
    <source>
        <dbReference type="EMBL" id="TGK07355.1"/>
    </source>
</evidence>
<dbReference type="AlphaFoldDB" id="A0A4R9G7X0"/>
<keyword evidence="3" id="KW-1185">Reference proteome</keyword>
<feature type="transmembrane region" description="Helical" evidence="1">
    <location>
        <begin position="9"/>
        <end position="27"/>
    </location>
</feature>
<organism evidence="2 3">
    <name type="scientific">Leptospira semungkisensis</name>
    <dbReference type="NCBI Taxonomy" id="2484985"/>
    <lineage>
        <taxon>Bacteria</taxon>
        <taxon>Pseudomonadati</taxon>
        <taxon>Spirochaetota</taxon>
        <taxon>Spirochaetia</taxon>
        <taxon>Leptospirales</taxon>
        <taxon>Leptospiraceae</taxon>
        <taxon>Leptospira</taxon>
    </lineage>
</organism>
<name>A0A4R9G7X0_9LEPT</name>